<dbReference type="Proteomes" id="UP000308600">
    <property type="component" value="Unassembled WGS sequence"/>
</dbReference>
<dbReference type="EMBL" id="ML208262">
    <property type="protein sequence ID" value="TFK75589.1"/>
    <property type="molecule type" value="Genomic_DNA"/>
</dbReference>
<gene>
    <name evidence="1" type="ORF">BDN72DRAFT_446136</name>
</gene>
<reference evidence="1 2" key="1">
    <citation type="journal article" date="2019" name="Nat. Ecol. Evol.">
        <title>Megaphylogeny resolves global patterns of mushroom evolution.</title>
        <authorList>
            <person name="Varga T."/>
            <person name="Krizsan K."/>
            <person name="Foldi C."/>
            <person name="Dima B."/>
            <person name="Sanchez-Garcia M."/>
            <person name="Sanchez-Ramirez S."/>
            <person name="Szollosi G.J."/>
            <person name="Szarkandi J.G."/>
            <person name="Papp V."/>
            <person name="Albert L."/>
            <person name="Andreopoulos W."/>
            <person name="Angelini C."/>
            <person name="Antonin V."/>
            <person name="Barry K.W."/>
            <person name="Bougher N.L."/>
            <person name="Buchanan P."/>
            <person name="Buyck B."/>
            <person name="Bense V."/>
            <person name="Catcheside P."/>
            <person name="Chovatia M."/>
            <person name="Cooper J."/>
            <person name="Damon W."/>
            <person name="Desjardin D."/>
            <person name="Finy P."/>
            <person name="Geml J."/>
            <person name="Haridas S."/>
            <person name="Hughes K."/>
            <person name="Justo A."/>
            <person name="Karasinski D."/>
            <person name="Kautmanova I."/>
            <person name="Kiss B."/>
            <person name="Kocsube S."/>
            <person name="Kotiranta H."/>
            <person name="LaButti K.M."/>
            <person name="Lechner B.E."/>
            <person name="Liimatainen K."/>
            <person name="Lipzen A."/>
            <person name="Lukacs Z."/>
            <person name="Mihaltcheva S."/>
            <person name="Morgado L.N."/>
            <person name="Niskanen T."/>
            <person name="Noordeloos M.E."/>
            <person name="Ohm R.A."/>
            <person name="Ortiz-Santana B."/>
            <person name="Ovrebo C."/>
            <person name="Racz N."/>
            <person name="Riley R."/>
            <person name="Savchenko A."/>
            <person name="Shiryaev A."/>
            <person name="Soop K."/>
            <person name="Spirin V."/>
            <person name="Szebenyi C."/>
            <person name="Tomsovsky M."/>
            <person name="Tulloss R.E."/>
            <person name="Uehling J."/>
            <person name="Grigoriev I.V."/>
            <person name="Vagvolgyi C."/>
            <person name="Papp T."/>
            <person name="Martin F.M."/>
            <person name="Miettinen O."/>
            <person name="Hibbett D.S."/>
            <person name="Nagy L.G."/>
        </authorList>
    </citation>
    <scope>NUCLEOTIDE SEQUENCE [LARGE SCALE GENOMIC DNA]</scope>
    <source>
        <strain evidence="1 2">NL-1719</strain>
    </source>
</reference>
<accession>A0ACD3BCZ6</accession>
<evidence type="ECO:0000313" key="2">
    <source>
        <dbReference type="Proteomes" id="UP000308600"/>
    </source>
</evidence>
<keyword evidence="2" id="KW-1185">Reference proteome</keyword>
<organism evidence="1 2">
    <name type="scientific">Pluteus cervinus</name>
    <dbReference type="NCBI Taxonomy" id="181527"/>
    <lineage>
        <taxon>Eukaryota</taxon>
        <taxon>Fungi</taxon>
        <taxon>Dikarya</taxon>
        <taxon>Basidiomycota</taxon>
        <taxon>Agaricomycotina</taxon>
        <taxon>Agaricomycetes</taxon>
        <taxon>Agaricomycetidae</taxon>
        <taxon>Agaricales</taxon>
        <taxon>Pluteineae</taxon>
        <taxon>Pluteaceae</taxon>
        <taxon>Pluteus</taxon>
    </lineage>
</organism>
<name>A0ACD3BCZ6_9AGAR</name>
<evidence type="ECO:0000313" key="1">
    <source>
        <dbReference type="EMBL" id="TFK75589.1"/>
    </source>
</evidence>
<sequence>MAHRQAISSIRTGLQSKSRQPLHTSTSSRSAMVVQSPTFQEPETITLPPIFDIFDVPAQLGESSRRLGLQREADIDDASRPLRGTSPSPFSPSVDSLSFPTSLPPPIVFDGPAQPRNPALASRSRRRLRPTTPPNATTTRQHHTPSVPFSTSEPLVQLFDGPARITRYRHQPSSRKNNGYATRQVILLGLAGGLGFATYNQTQKSDAVE</sequence>
<proteinExistence type="predicted"/>
<protein>
    <submittedName>
        <fullName evidence="1">Uncharacterized protein</fullName>
    </submittedName>
</protein>